<dbReference type="InterPro" id="IPR023213">
    <property type="entry name" value="CAT-like_dom_sf"/>
</dbReference>
<keyword evidence="2" id="KW-1185">Reference proteome</keyword>
<evidence type="ECO:0000313" key="2">
    <source>
        <dbReference type="Proteomes" id="UP000254808"/>
    </source>
</evidence>
<sequence>MFERIDLNTWPRRPVFELYNNYRQPDFNLTGRIEVTGLYKSCKSAGIPFSTALLYLSVQIANSIPEFRLRVTGDEVRLYDFLHCGCTELDENENLRFTYYSFEKGESLPDFAARYPRGTAASRTVTPGTSTDRDLELDLLFHTIIPWFSFTGLRHPRNETDGIGSIPRIAFGKYEADSQGRLMMPVSVEAHHGLMDGLHVCRYFNGLEDRCRG</sequence>
<keyword evidence="1" id="KW-0808">Transferase</keyword>
<dbReference type="SUPFAM" id="SSF52777">
    <property type="entry name" value="CoA-dependent acyltransferases"/>
    <property type="match status" value="1"/>
</dbReference>
<dbReference type="PANTHER" id="PTHR38474:SF1">
    <property type="entry name" value="SLR0299 PROTEIN"/>
    <property type="match status" value="1"/>
</dbReference>
<dbReference type="KEGG" id="cprv:CYPRO_0482"/>
<dbReference type="AlphaFoldDB" id="A0A345UH16"/>
<dbReference type="PANTHER" id="PTHR38474">
    <property type="entry name" value="SLR0299 PROTEIN"/>
    <property type="match status" value="1"/>
</dbReference>
<dbReference type="OrthoDB" id="9801766at2"/>
<organism evidence="1 2">
    <name type="scientific">Cyclonatronum proteinivorum</name>
    <dbReference type="NCBI Taxonomy" id="1457365"/>
    <lineage>
        <taxon>Bacteria</taxon>
        <taxon>Pseudomonadati</taxon>
        <taxon>Balneolota</taxon>
        <taxon>Balneolia</taxon>
        <taxon>Balneolales</taxon>
        <taxon>Cyclonatronaceae</taxon>
        <taxon>Cyclonatronum</taxon>
    </lineage>
</organism>
<dbReference type="InterPro" id="IPR001707">
    <property type="entry name" value="Cmp_AcTrfase"/>
</dbReference>
<dbReference type="Proteomes" id="UP000254808">
    <property type="component" value="Chromosome"/>
</dbReference>
<dbReference type="Pfam" id="PF00302">
    <property type="entry name" value="CAT"/>
    <property type="match status" value="1"/>
</dbReference>
<proteinExistence type="predicted"/>
<reference evidence="1 2" key="1">
    <citation type="submission" date="2018-03" db="EMBL/GenBank/DDBJ databases">
        <title>Phenotypic and genomic properties of Cyclonatronum proteinivorum gen. nov., sp. nov., a haloalkaliphilic bacteroidete from soda lakes possessing Na+-translocating rhodopsin.</title>
        <authorList>
            <person name="Toshchakov S.V."/>
            <person name="Korzhenkov A."/>
            <person name="Samarov N.I."/>
            <person name="Kublanov I.V."/>
            <person name="Muntyan M.S."/>
            <person name="Sorokin D.Y."/>
        </authorList>
    </citation>
    <scope>NUCLEOTIDE SEQUENCE [LARGE SCALE GENOMIC DNA]</scope>
    <source>
        <strain evidence="1 2">Omega</strain>
    </source>
</reference>
<protein>
    <submittedName>
        <fullName evidence="1">Chloramphenicol O-acetyltransferase type A</fullName>
    </submittedName>
</protein>
<evidence type="ECO:0000313" key="1">
    <source>
        <dbReference type="EMBL" id="AXI99767.1"/>
    </source>
</evidence>
<dbReference type="GO" id="GO:0008811">
    <property type="term" value="F:chloramphenicol O-acetyltransferase activity"/>
    <property type="evidence" value="ECO:0007669"/>
    <property type="project" value="InterPro"/>
</dbReference>
<dbReference type="RefSeq" id="WP_114983105.1">
    <property type="nucleotide sequence ID" value="NZ_CP027806.1"/>
</dbReference>
<dbReference type="Gene3D" id="3.30.559.10">
    <property type="entry name" value="Chloramphenicol acetyltransferase-like domain"/>
    <property type="match status" value="1"/>
</dbReference>
<accession>A0A345UH16</accession>
<dbReference type="EMBL" id="CP027806">
    <property type="protein sequence ID" value="AXI99767.1"/>
    <property type="molecule type" value="Genomic_DNA"/>
</dbReference>
<name>A0A345UH16_9BACT</name>
<dbReference type="SMART" id="SM01059">
    <property type="entry name" value="CAT"/>
    <property type="match status" value="1"/>
</dbReference>
<gene>
    <name evidence="1" type="ORF">CYPRO_0482</name>
</gene>